<feature type="transmembrane region" description="Helical" evidence="2">
    <location>
        <begin position="190"/>
        <end position="210"/>
    </location>
</feature>
<evidence type="ECO:0000256" key="1">
    <source>
        <dbReference type="SAM" id="MobiDB-lite"/>
    </source>
</evidence>
<dbReference type="Proteomes" id="UP000694382">
    <property type="component" value="Chromosome 20"/>
</dbReference>
<evidence type="ECO:0000313" key="3">
    <source>
        <dbReference type="Ensembl" id="ENSCPVP00000024654.1"/>
    </source>
</evidence>
<accession>A0A8U8AXI2</accession>
<feature type="region of interest" description="Disordered" evidence="1">
    <location>
        <begin position="137"/>
        <end position="163"/>
    </location>
</feature>
<keyword evidence="2" id="KW-1133">Transmembrane helix</keyword>
<reference evidence="3" key="1">
    <citation type="submission" date="2020-02" db="EMBL/GenBank/DDBJ databases">
        <authorList>
            <person name="Enbody D E."/>
            <person name="Pettersson E M."/>
        </authorList>
    </citation>
    <scope>NUCLEOTIDE SEQUENCE [LARGE SCALE GENOMIC DNA]</scope>
</reference>
<reference evidence="3" key="3">
    <citation type="submission" date="2025-09" db="UniProtKB">
        <authorList>
            <consortium name="Ensembl"/>
        </authorList>
    </citation>
    <scope>IDENTIFICATION</scope>
</reference>
<evidence type="ECO:0000256" key="2">
    <source>
        <dbReference type="SAM" id="Phobius"/>
    </source>
</evidence>
<reference evidence="3" key="2">
    <citation type="submission" date="2025-08" db="UniProtKB">
        <authorList>
            <consortium name="Ensembl"/>
        </authorList>
    </citation>
    <scope>IDENTIFICATION</scope>
</reference>
<organism evidence="3 4">
    <name type="scientific">Geospiza parvula</name>
    <name type="common">Small tree-finch</name>
    <name type="synonym">Camarhynchus parvulus</name>
    <dbReference type="NCBI Taxonomy" id="87175"/>
    <lineage>
        <taxon>Eukaryota</taxon>
        <taxon>Metazoa</taxon>
        <taxon>Chordata</taxon>
        <taxon>Craniata</taxon>
        <taxon>Vertebrata</taxon>
        <taxon>Euteleostomi</taxon>
        <taxon>Archelosauria</taxon>
        <taxon>Archosauria</taxon>
        <taxon>Dinosauria</taxon>
        <taxon>Saurischia</taxon>
        <taxon>Theropoda</taxon>
        <taxon>Coelurosauria</taxon>
        <taxon>Aves</taxon>
        <taxon>Neognathae</taxon>
        <taxon>Neoaves</taxon>
        <taxon>Telluraves</taxon>
        <taxon>Australaves</taxon>
        <taxon>Passeriformes</taxon>
        <taxon>Thraupidae</taxon>
        <taxon>Camarhynchus</taxon>
    </lineage>
</organism>
<proteinExistence type="predicted"/>
<name>A0A8U8AXI2_GEOPR</name>
<dbReference type="AlphaFoldDB" id="A0A8U8AXI2"/>
<dbReference type="Ensembl" id="ENSCPVT00000027776.1">
    <property type="protein sequence ID" value="ENSCPVP00000024654.1"/>
    <property type="gene ID" value="ENSCPVG00000018318.1"/>
</dbReference>
<sequence length="220" mass="23419">MKGAWELSQQDKLAGPVPILLCFHCSRCVSGLAGSVFCPHVSELGQLSAVHGAVFFISATANPPSRRSLLSMATECPCRADPIPASHGEMLRPGEEPSIPTWIQSEPGAAQQPLPPALPEEQLSAALHCQREPRPICSSPGAAEENSPLVQDPCSSSSTAGTAGGLSPHGMGLCHPLTHRGQGLSDSGKGLFVLLHFYFIFIFSLVKNCYTYSHIFLRAF</sequence>
<protein>
    <submittedName>
        <fullName evidence="3">Uncharacterized protein</fullName>
    </submittedName>
</protein>
<keyword evidence="2" id="KW-0472">Membrane</keyword>
<evidence type="ECO:0000313" key="4">
    <source>
        <dbReference type="Proteomes" id="UP000694382"/>
    </source>
</evidence>
<keyword evidence="2" id="KW-0812">Transmembrane</keyword>
<keyword evidence="4" id="KW-1185">Reference proteome</keyword>